<dbReference type="Pfam" id="PF17754">
    <property type="entry name" value="TetR_C_14"/>
    <property type="match status" value="1"/>
</dbReference>
<organism evidence="7 8">
    <name type="scientific">Streptomyces iconiensis</name>
    <dbReference type="NCBI Taxonomy" id="1384038"/>
    <lineage>
        <taxon>Bacteria</taxon>
        <taxon>Bacillati</taxon>
        <taxon>Actinomycetota</taxon>
        <taxon>Actinomycetes</taxon>
        <taxon>Kitasatosporales</taxon>
        <taxon>Streptomycetaceae</taxon>
        <taxon>Streptomyces</taxon>
    </lineage>
</organism>
<evidence type="ECO:0000256" key="1">
    <source>
        <dbReference type="ARBA" id="ARBA00023015"/>
    </source>
</evidence>
<dbReference type="EMBL" id="JANCPR020000016">
    <property type="protein sequence ID" value="MDJ1133786.1"/>
    <property type="molecule type" value="Genomic_DNA"/>
</dbReference>
<dbReference type="RefSeq" id="WP_274040453.1">
    <property type="nucleotide sequence ID" value="NZ_JANCPR020000016.1"/>
</dbReference>
<dbReference type="Pfam" id="PF00440">
    <property type="entry name" value="TetR_N"/>
    <property type="match status" value="1"/>
</dbReference>
<dbReference type="InterPro" id="IPR001647">
    <property type="entry name" value="HTH_TetR"/>
</dbReference>
<comment type="caution">
    <text evidence="7">The sequence shown here is derived from an EMBL/GenBank/DDBJ whole genome shotgun (WGS) entry which is preliminary data.</text>
</comment>
<evidence type="ECO:0000256" key="4">
    <source>
        <dbReference type="PROSITE-ProRule" id="PRU00335"/>
    </source>
</evidence>
<keyword evidence="8" id="KW-1185">Reference proteome</keyword>
<dbReference type="PANTHER" id="PTHR30055:SF234">
    <property type="entry name" value="HTH-TYPE TRANSCRIPTIONAL REGULATOR BETI"/>
    <property type="match status" value="1"/>
</dbReference>
<dbReference type="InterPro" id="IPR041347">
    <property type="entry name" value="MftR_C"/>
</dbReference>
<dbReference type="PANTHER" id="PTHR30055">
    <property type="entry name" value="HTH-TYPE TRANSCRIPTIONAL REGULATOR RUTR"/>
    <property type="match status" value="1"/>
</dbReference>
<evidence type="ECO:0000256" key="5">
    <source>
        <dbReference type="SAM" id="MobiDB-lite"/>
    </source>
</evidence>
<dbReference type="Gene3D" id="1.10.10.60">
    <property type="entry name" value="Homeodomain-like"/>
    <property type="match status" value="1"/>
</dbReference>
<dbReference type="Gene3D" id="1.10.357.10">
    <property type="entry name" value="Tetracycline Repressor, domain 2"/>
    <property type="match status" value="1"/>
</dbReference>
<accession>A0ABT6ZXJ5</accession>
<feature type="region of interest" description="Disordered" evidence="5">
    <location>
        <begin position="1"/>
        <end position="35"/>
    </location>
</feature>
<evidence type="ECO:0000313" key="7">
    <source>
        <dbReference type="EMBL" id="MDJ1133786.1"/>
    </source>
</evidence>
<dbReference type="Proteomes" id="UP001214441">
    <property type="component" value="Unassembled WGS sequence"/>
</dbReference>
<feature type="DNA-binding region" description="H-T-H motif" evidence="4">
    <location>
        <begin position="56"/>
        <end position="75"/>
    </location>
</feature>
<gene>
    <name evidence="7" type="ORF">NMN56_017795</name>
</gene>
<feature type="compositionally biased region" description="Gly residues" evidence="5">
    <location>
        <begin position="12"/>
        <end position="26"/>
    </location>
</feature>
<dbReference type="SUPFAM" id="SSF46689">
    <property type="entry name" value="Homeodomain-like"/>
    <property type="match status" value="1"/>
</dbReference>
<reference evidence="7 8" key="1">
    <citation type="submission" date="2023-05" db="EMBL/GenBank/DDBJ databases">
        <title>Streptantibioticus silvisoli sp. nov., acidotolerant actinomycetes 1 from pine litter.</title>
        <authorList>
            <person name="Swiecimska M."/>
            <person name="Golinska P."/>
            <person name="Sangal V."/>
            <person name="Wachnowicz B."/>
            <person name="Goodfellow M."/>
        </authorList>
    </citation>
    <scope>NUCLEOTIDE SEQUENCE [LARGE SCALE GENOMIC DNA]</scope>
    <source>
        <strain evidence="7 8">DSM 42109</strain>
    </source>
</reference>
<name>A0ABT6ZXJ5_9ACTN</name>
<feature type="domain" description="HTH tetR-type" evidence="6">
    <location>
        <begin position="33"/>
        <end position="93"/>
    </location>
</feature>
<dbReference type="PROSITE" id="PS50977">
    <property type="entry name" value="HTH_TETR_2"/>
    <property type="match status" value="1"/>
</dbReference>
<evidence type="ECO:0000313" key="8">
    <source>
        <dbReference type="Proteomes" id="UP001214441"/>
    </source>
</evidence>
<keyword evidence="2 4" id="KW-0238">DNA-binding</keyword>
<proteinExistence type="predicted"/>
<evidence type="ECO:0000256" key="3">
    <source>
        <dbReference type="ARBA" id="ARBA00023163"/>
    </source>
</evidence>
<evidence type="ECO:0000259" key="6">
    <source>
        <dbReference type="PROSITE" id="PS50977"/>
    </source>
</evidence>
<protein>
    <submittedName>
        <fullName evidence="7">TetR family transcriptional regulator</fullName>
    </submittedName>
</protein>
<feature type="compositionally biased region" description="Low complexity" evidence="5">
    <location>
        <begin position="1"/>
        <end position="11"/>
    </location>
</feature>
<sequence>MGGTNTDTDTGAGTGTGTGTAKQGGGLRERKKRETRELISDRATDLFIERGFEATTVAEIADAARVAKKTVTNYFPRKEDLALDHHEEFTGGFARTVAEREPGESALEALCRAFLTAVERHDPVIGFSGEPFARMIADSPTLVARLRDLHEQREDALAATLVTETGAAPDDITPRAAAAQLAGTHRALFRQLMDMTLEGTPNSRMADVLKESAVRAFGLLEPSLGDYARTAHAHTREGPPGR</sequence>
<dbReference type="InterPro" id="IPR009057">
    <property type="entry name" value="Homeodomain-like_sf"/>
</dbReference>
<dbReference type="PRINTS" id="PR00455">
    <property type="entry name" value="HTHTETR"/>
</dbReference>
<keyword evidence="1" id="KW-0805">Transcription regulation</keyword>
<evidence type="ECO:0000256" key="2">
    <source>
        <dbReference type="ARBA" id="ARBA00023125"/>
    </source>
</evidence>
<keyword evidence="3" id="KW-0804">Transcription</keyword>
<dbReference type="InterPro" id="IPR050109">
    <property type="entry name" value="HTH-type_TetR-like_transc_reg"/>
</dbReference>